<dbReference type="PROSITE" id="PS50104">
    <property type="entry name" value="TIR"/>
    <property type="match status" value="1"/>
</dbReference>
<dbReference type="PANTHER" id="PTHR11017:SF573">
    <property type="entry name" value="ADP-RIBOSYL CYCLASE_CYCLIC ADP-RIBOSE HYDROLASE"/>
    <property type="match status" value="1"/>
</dbReference>
<reference evidence="6" key="1">
    <citation type="journal article" date="2022" name="Int. J. Mol. Sci.">
        <title>Draft Genome of Tanacetum Coccineum: Genomic Comparison of Closely Related Tanacetum-Family Plants.</title>
        <authorList>
            <person name="Yamashiro T."/>
            <person name="Shiraishi A."/>
            <person name="Nakayama K."/>
            <person name="Satake H."/>
        </authorList>
    </citation>
    <scope>NUCLEOTIDE SEQUENCE</scope>
</reference>
<dbReference type="EMBL" id="BQNB010010129">
    <property type="protein sequence ID" value="GJS73094.1"/>
    <property type="molecule type" value="Genomic_DNA"/>
</dbReference>
<dbReference type="PRINTS" id="PR00364">
    <property type="entry name" value="DISEASERSIST"/>
</dbReference>
<dbReference type="InterPro" id="IPR042197">
    <property type="entry name" value="Apaf_helical"/>
</dbReference>
<dbReference type="Pfam" id="PF01582">
    <property type="entry name" value="TIR"/>
    <property type="match status" value="1"/>
</dbReference>
<dbReference type="SUPFAM" id="SSF52540">
    <property type="entry name" value="P-loop containing nucleoside triphosphate hydrolases"/>
    <property type="match status" value="1"/>
</dbReference>
<dbReference type="InterPro" id="IPR003591">
    <property type="entry name" value="Leu-rich_rpt_typical-subtyp"/>
</dbReference>
<dbReference type="InterPro" id="IPR045344">
    <property type="entry name" value="C-JID"/>
</dbReference>
<dbReference type="SMART" id="SM00255">
    <property type="entry name" value="TIR"/>
    <property type="match status" value="1"/>
</dbReference>
<evidence type="ECO:0000259" key="5">
    <source>
        <dbReference type="PROSITE" id="PS50104"/>
    </source>
</evidence>
<dbReference type="Proteomes" id="UP001151760">
    <property type="component" value="Unassembled WGS sequence"/>
</dbReference>
<dbReference type="Pfam" id="PF23598">
    <property type="entry name" value="LRR_14"/>
    <property type="match status" value="1"/>
</dbReference>
<dbReference type="InterPro" id="IPR000157">
    <property type="entry name" value="TIR_dom"/>
</dbReference>
<evidence type="ECO:0000313" key="6">
    <source>
        <dbReference type="EMBL" id="GJS73094.1"/>
    </source>
</evidence>
<dbReference type="Gene3D" id="1.10.8.430">
    <property type="entry name" value="Helical domain of apoptotic protease-activating factors"/>
    <property type="match status" value="1"/>
</dbReference>
<feature type="domain" description="TIR" evidence="5">
    <location>
        <begin position="10"/>
        <end position="178"/>
    </location>
</feature>
<gene>
    <name evidence="6" type="ORF">Tco_0705935</name>
</gene>
<dbReference type="InterPro" id="IPR044974">
    <property type="entry name" value="Disease_R_plants"/>
</dbReference>
<keyword evidence="2" id="KW-0677">Repeat</keyword>
<organism evidence="6 7">
    <name type="scientific">Tanacetum coccineum</name>
    <dbReference type="NCBI Taxonomy" id="301880"/>
    <lineage>
        <taxon>Eukaryota</taxon>
        <taxon>Viridiplantae</taxon>
        <taxon>Streptophyta</taxon>
        <taxon>Embryophyta</taxon>
        <taxon>Tracheophyta</taxon>
        <taxon>Spermatophyta</taxon>
        <taxon>Magnoliopsida</taxon>
        <taxon>eudicotyledons</taxon>
        <taxon>Gunneridae</taxon>
        <taxon>Pentapetalae</taxon>
        <taxon>asterids</taxon>
        <taxon>campanulids</taxon>
        <taxon>Asterales</taxon>
        <taxon>Asteraceae</taxon>
        <taxon>Asteroideae</taxon>
        <taxon>Anthemideae</taxon>
        <taxon>Anthemidinae</taxon>
        <taxon>Tanacetum</taxon>
    </lineage>
</organism>
<accession>A0ABQ4Y5Y6</accession>
<evidence type="ECO:0000256" key="3">
    <source>
        <dbReference type="ARBA" id="ARBA00022821"/>
    </source>
</evidence>
<keyword evidence="3" id="KW-0611">Plant defense</keyword>
<evidence type="ECO:0000256" key="4">
    <source>
        <dbReference type="SAM" id="MobiDB-lite"/>
    </source>
</evidence>
<dbReference type="InterPro" id="IPR035897">
    <property type="entry name" value="Toll_tir_struct_dom_sf"/>
</dbReference>
<name>A0ABQ4Y5Y6_9ASTR</name>
<evidence type="ECO:0000313" key="7">
    <source>
        <dbReference type="Proteomes" id="UP001151760"/>
    </source>
</evidence>
<sequence>MATTSVPRRWKYDVFVSFRGEDIRKSFMDHLFNDFKQKGIHAFSDDRELPKGEEISPQLYKAIEESRFLIVIFSKNYASSSWCLQELVKILECKQIEDPKHEVRTIFYDAKPDVVRKQKRSYAKAFINHEVSNRTEVDKWREALSTAANLSGWDLQDMTNGYEYKFIDCISNTVRKSKKGKLISPDANDRQILKTEDLKISSVGEGTVLIKQRMACKRILLVLDNVNSVEQLEALAGSPDWFYPGSLIIFTGKDKQLLRSHKVDVIYDMKTLNDCKALELFSLYAFGKRHPTEDFEVFASQIVKYLQGHPLALKVFGRLLYDKSLYVWKSELARLQTYPNSEIVQKLRPSFDGLASDQKEMFLDIACAFIGENKDYVASVLDRSHCSANAIIEVLADKCLITVYAYCLQMHELIQSMAREIIREEFAQNHRRLWISSEDYDVPNVNKVTEEVEVLVLLLKKNCQNIPIDGQALTRMKNLRILKICFPKVEGCCLPFAVNFYGRLDSLSNKLRLLYWHGLPLKFLPLDFYPENIVTIDLSYSNIKQLWTTPKCFRRLKFMKLRYCLYLTSTPDFTDIANLEELILEGCKNLVKVHPSIGMLKKLLVLNMRDCACLKSFPSNLEMDSLQILILSGCLKLRKLPEDLGRIKSLTKLHIDRTSIIELPLFGQQESIRSRWWTSISAPFGLPRKQHPQSSLSLAGFHMLKSLIFSFCNLVQVPESIEGLSCLEYLNLEGNNILEVPESIGGLSFLAYLNLEGNNFTSLPGSLSQLSHLRDLCVDGCKRLEVLPELPPSLYNVRASDCTSLCSITGSSKDPFMKNKSSYLINCPKLFMNLAIDSQLSKSKTQCLDSSITSQGSTNRFSSFLQYTGILNDKCEEFHFPGSSIEKMDIINHGNSIPEWFTYKNMGNHVKVELPSDWCYDKFRGFGTCVVFKRKKPCRFIGHYSIENFDGASLGHYFPDYRFEGKPVRIDESYMIWLHYTQNTRKWKEAKNFVTFCFEEDNEDIQVKDFGVRLIYDGDLQQDVTNLNMLQDLPTLSQHGGALCLYGLHGDVIQWSLAGCKASASSEGLAECKASTSNIRRIQVKDIVKEVEDYMKTYSSAGMDISGGSHVTNVSDFDKEDFTSWKVRFLVFLDGLEPYLLKTIEDGPFFPMSSLSTFDYPLPKRQNQCAKLQKRHGYDLILAHKGPSNTRDTKIAASRLKFNDFKSLEGKKVNGTLTRLKCLLNDLENNGVIIPQAEVNATFYNYEEGLIDQIYESETQRFTIQASSSKALISNNQFQDSDSNIKEDIRRSNEFMANLNAEYHERALMENQKGFYKRGKYKGLKAEMTVLTKKIDALSKGKSKKGKGEKGLIAESFEWDEESISSEDEGTTKIKAFMEIVEDKPSVGKADARSGMTPRLRRKHEA</sequence>
<proteinExistence type="predicted"/>
<feature type="region of interest" description="Disordered" evidence="4">
    <location>
        <begin position="1385"/>
        <end position="1406"/>
    </location>
</feature>
<dbReference type="Gene3D" id="3.80.10.10">
    <property type="entry name" value="Ribonuclease Inhibitor"/>
    <property type="match status" value="2"/>
</dbReference>
<dbReference type="InterPro" id="IPR058192">
    <property type="entry name" value="WHD_ROQ1-like"/>
</dbReference>
<comment type="caution">
    <text evidence="6">The sequence shown here is derived from an EMBL/GenBank/DDBJ whole genome shotgun (WGS) entry which is preliminary data.</text>
</comment>
<dbReference type="InterPro" id="IPR027417">
    <property type="entry name" value="P-loop_NTPase"/>
</dbReference>
<evidence type="ECO:0000256" key="2">
    <source>
        <dbReference type="ARBA" id="ARBA00022737"/>
    </source>
</evidence>
<dbReference type="Pfam" id="PF23282">
    <property type="entry name" value="WHD_ROQ1"/>
    <property type="match status" value="1"/>
</dbReference>
<reference evidence="6" key="2">
    <citation type="submission" date="2022-01" db="EMBL/GenBank/DDBJ databases">
        <authorList>
            <person name="Yamashiro T."/>
            <person name="Shiraishi A."/>
            <person name="Satake H."/>
            <person name="Nakayama K."/>
        </authorList>
    </citation>
    <scope>NUCLEOTIDE SEQUENCE</scope>
</reference>
<evidence type="ECO:0000256" key="1">
    <source>
        <dbReference type="ARBA" id="ARBA00022614"/>
    </source>
</evidence>
<dbReference type="Pfam" id="PF20160">
    <property type="entry name" value="C-JID"/>
    <property type="match status" value="1"/>
</dbReference>
<dbReference type="Gene3D" id="3.40.50.10140">
    <property type="entry name" value="Toll/interleukin-1 receptor homology (TIR) domain"/>
    <property type="match status" value="1"/>
</dbReference>
<dbReference type="InterPro" id="IPR032675">
    <property type="entry name" value="LRR_dom_sf"/>
</dbReference>
<dbReference type="PANTHER" id="PTHR11017">
    <property type="entry name" value="LEUCINE-RICH REPEAT-CONTAINING PROTEIN"/>
    <property type="match status" value="1"/>
</dbReference>
<dbReference type="SUPFAM" id="SSF52200">
    <property type="entry name" value="Toll/Interleukin receptor TIR domain"/>
    <property type="match status" value="1"/>
</dbReference>
<dbReference type="SUPFAM" id="SSF52058">
    <property type="entry name" value="L domain-like"/>
    <property type="match status" value="1"/>
</dbReference>
<keyword evidence="1" id="KW-0433">Leucine-rich repeat</keyword>
<dbReference type="SMART" id="SM00369">
    <property type="entry name" value="LRR_TYP"/>
    <property type="match status" value="3"/>
</dbReference>
<protein>
    <submittedName>
        <fullName evidence="6">NB-ARC domains-containing protein</fullName>
    </submittedName>
</protein>
<keyword evidence="7" id="KW-1185">Reference proteome</keyword>
<dbReference type="InterPro" id="IPR055414">
    <property type="entry name" value="LRR_R13L4/SHOC2-like"/>
</dbReference>